<accession>A0A9D1AA77</accession>
<comment type="subunit">
    <text evidence="8 9">F-type ATPases have 2 components, CF(1) - the catalytic core - and CF(0) - the membrane proton channel. CF(1) has five subunits: alpha(3), beta(3), gamma(1), delta(1), epsilon(1). CF(0) has three main subunits: a, b and c.</text>
</comment>
<feature type="domain" description="ATP synthase F1 complex delta/epsilon subunit N-terminal" evidence="11">
    <location>
        <begin position="4"/>
        <end position="83"/>
    </location>
</feature>
<dbReference type="InterPro" id="IPR036794">
    <property type="entry name" value="ATP_F1_dsu/esu_C_sf"/>
</dbReference>
<dbReference type="GO" id="GO:0005524">
    <property type="term" value="F:ATP binding"/>
    <property type="evidence" value="ECO:0007669"/>
    <property type="project" value="UniProtKB-UniRule"/>
</dbReference>
<reference evidence="12" key="1">
    <citation type="submission" date="2020-10" db="EMBL/GenBank/DDBJ databases">
        <authorList>
            <person name="Gilroy R."/>
        </authorList>
    </citation>
    <scope>NUCLEOTIDE SEQUENCE</scope>
    <source>
        <strain evidence="12">ChiSjej4B22-8148</strain>
    </source>
</reference>
<feature type="domain" description="ATP synthase epsilon subunit C-terminal" evidence="10">
    <location>
        <begin position="87"/>
        <end position="129"/>
    </location>
</feature>
<dbReference type="GO" id="GO:0046933">
    <property type="term" value="F:proton-transporting ATP synthase activity, rotational mechanism"/>
    <property type="evidence" value="ECO:0007669"/>
    <property type="project" value="UniProtKB-UniRule"/>
</dbReference>
<keyword evidence="6 8" id="KW-0139">CF(1)</keyword>
<dbReference type="EMBL" id="DVGK01000017">
    <property type="protein sequence ID" value="HIR12518.1"/>
    <property type="molecule type" value="Genomic_DNA"/>
</dbReference>
<dbReference type="InterPro" id="IPR020546">
    <property type="entry name" value="ATP_synth_F1_dsu/esu_N"/>
</dbReference>
<dbReference type="Proteomes" id="UP000886757">
    <property type="component" value="Unassembled WGS sequence"/>
</dbReference>
<dbReference type="Pfam" id="PF00401">
    <property type="entry name" value="ATP-synt_DE"/>
    <property type="match status" value="1"/>
</dbReference>
<evidence type="ECO:0000256" key="5">
    <source>
        <dbReference type="ARBA" id="ARBA00023136"/>
    </source>
</evidence>
<evidence type="ECO:0000256" key="8">
    <source>
        <dbReference type="HAMAP-Rule" id="MF_00530"/>
    </source>
</evidence>
<dbReference type="PANTHER" id="PTHR13822">
    <property type="entry name" value="ATP SYNTHASE DELTA/EPSILON CHAIN"/>
    <property type="match status" value="1"/>
</dbReference>
<dbReference type="Gene3D" id="2.60.15.10">
    <property type="entry name" value="F0F1 ATP synthase delta/epsilon subunit, N-terminal"/>
    <property type="match status" value="1"/>
</dbReference>
<dbReference type="SUPFAM" id="SSF46604">
    <property type="entry name" value="Epsilon subunit of F1F0-ATP synthase C-terminal domain"/>
    <property type="match status" value="1"/>
</dbReference>
<evidence type="ECO:0000256" key="4">
    <source>
        <dbReference type="ARBA" id="ARBA00023065"/>
    </source>
</evidence>
<dbReference type="GO" id="GO:0005886">
    <property type="term" value="C:plasma membrane"/>
    <property type="evidence" value="ECO:0007669"/>
    <property type="project" value="UniProtKB-SubCell"/>
</dbReference>
<dbReference type="InterPro" id="IPR001469">
    <property type="entry name" value="ATP_synth_F1_dsu/esu"/>
</dbReference>
<dbReference type="AlphaFoldDB" id="A0A9D1AA77"/>
<organism evidence="12 13">
    <name type="scientific">Candidatus Choladousia intestinavium</name>
    <dbReference type="NCBI Taxonomy" id="2840727"/>
    <lineage>
        <taxon>Bacteria</taxon>
        <taxon>Bacillati</taxon>
        <taxon>Bacillota</taxon>
        <taxon>Clostridia</taxon>
        <taxon>Lachnospirales</taxon>
        <taxon>Lachnospiraceae</taxon>
        <taxon>Lachnospiraceae incertae sedis</taxon>
        <taxon>Candidatus Choladousia</taxon>
    </lineage>
</organism>
<evidence type="ECO:0000256" key="2">
    <source>
        <dbReference type="ARBA" id="ARBA00005712"/>
    </source>
</evidence>
<keyword evidence="8" id="KW-0375">Hydrogen ion transport</keyword>
<dbReference type="CDD" id="cd12152">
    <property type="entry name" value="F1-ATPase_delta"/>
    <property type="match status" value="1"/>
</dbReference>
<comment type="function">
    <text evidence="8">Produces ATP from ADP in the presence of a proton gradient across the membrane.</text>
</comment>
<protein>
    <recommendedName>
        <fullName evidence="8">ATP synthase epsilon chain</fullName>
    </recommendedName>
    <alternativeName>
        <fullName evidence="8">ATP synthase F1 sector epsilon subunit</fullName>
    </alternativeName>
    <alternativeName>
        <fullName evidence="8">F-ATPase epsilon subunit</fullName>
    </alternativeName>
</protein>
<comment type="subcellular location">
    <subcellularLocation>
        <location evidence="1 8">Cell membrane</location>
        <topology evidence="1 8">Peripheral membrane protein</topology>
    </subcellularLocation>
</comment>
<keyword evidence="5 8" id="KW-0472">Membrane</keyword>
<evidence type="ECO:0000259" key="10">
    <source>
        <dbReference type="Pfam" id="PF00401"/>
    </source>
</evidence>
<name>A0A9D1AA77_9FIRM</name>
<evidence type="ECO:0000256" key="1">
    <source>
        <dbReference type="ARBA" id="ARBA00004202"/>
    </source>
</evidence>
<comment type="similarity">
    <text evidence="2 8 9">Belongs to the ATPase epsilon chain family.</text>
</comment>
<dbReference type="Pfam" id="PF02823">
    <property type="entry name" value="ATP-synt_DE_N"/>
    <property type="match status" value="1"/>
</dbReference>
<evidence type="ECO:0000256" key="9">
    <source>
        <dbReference type="RuleBase" id="RU003656"/>
    </source>
</evidence>
<evidence type="ECO:0000256" key="3">
    <source>
        <dbReference type="ARBA" id="ARBA00022448"/>
    </source>
</evidence>
<reference evidence="12" key="2">
    <citation type="journal article" date="2021" name="PeerJ">
        <title>Extensive microbial diversity within the chicken gut microbiome revealed by metagenomics and culture.</title>
        <authorList>
            <person name="Gilroy R."/>
            <person name="Ravi A."/>
            <person name="Getino M."/>
            <person name="Pursley I."/>
            <person name="Horton D.L."/>
            <person name="Alikhan N.F."/>
            <person name="Baker D."/>
            <person name="Gharbi K."/>
            <person name="Hall N."/>
            <person name="Watson M."/>
            <person name="Adriaenssens E.M."/>
            <person name="Foster-Nyarko E."/>
            <person name="Jarju S."/>
            <person name="Secka A."/>
            <person name="Antonio M."/>
            <person name="Oren A."/>
            <person name="Chaudhuri R.R."/>
            <person name="La Ragione R."/>
            <person name="Hildebrand F."/>
            <person name="Pallen M.J."/>
        </authorList>
    </citation>
    <scope>NUCLEOTIDE SEQUENCE</scope>
    <source>
        <strain evidence="12">ChiSjej4B22-8148</strain>
    </source>
</reference>
<dbReference type="Gene3D" id="1.20.5.440">
    <property type="entry name" value="ATP synthase delta/epsilon subunit, C-terminal domain"/>
    <property type="match status" value="1"/>
</dbReference>
<dbReference type="PANTHER" id="PTHR13822:SF10">
    <property type="entry name" value="ATP SYNTHASE EPSILON CHAIN, CHLOROPLASTIC"/>
    <property type="match status" value="1"/>
</dbReference>
<dbReference type="HAMAP" id="MF_00530">
    <property type="entry name" value="ATP_synth_epsil_bac"/>
    <property type="match status" value="1"/>
</dbReference>
<keyword evidence="8" id="KW-1003">Cell membrane</keyword>
<proteinExistence type="inferred from homology"/>
<sequence>MALFHVRIMASNKTFFNGDVQMVVLPALDGECGIMARHENEVISIQPGELRVQDSEGKWHYAAVGSGFAQMANNRLIVLVDTAERPEDIDEARARAAMERAKEELRQKQSIQEYYRTQAVLARAISRLKEKNRSHINL</sequence>
<gene>
    <name evidence="8 12" type="primary">atpC</name>
    <name evidence="12" type="ORF">IAB31_01185</name>
</gene>
<comment type="caution">
    <text evidence="12">The sequence shown here is derived from an EMBL/GenBank/DDBJ whole genome shotgun (WGS) entry which is preliminary data.</text>
</comment>
<dbReference type="InterPro" id="IPR020547">
    <property type="entry name" value="ATP_synth_F1_esu_C"/>
</dbReference>
<evidence type="ECO:0000259" key="11">
    <source>
        <dbReference type="Pfam" id="PF02823"/>
    </source>
</evidence>
<dbReference type="InterPro" id="IPR036771">
    <property type="entry name" value="ATPsynth_dsu/esu_N"/>
</dbReference>
<evidence type="ECO:0000256" key="7">
    <source>
        <dbReference type="ARBA" id="ARBA00023310"/>
    </source>
</evidence>
<evidence type="ECO:0000313" key="13">
    <source>
        <dbReference type="Proteomes" id="UP000886757"/>
    </source>
</evidence>
<evidence type="ECO:0000313" key="12">
    <source>
        <dbReference type="EMBL" id="HIR12518.1"/>
    </source>
</evidence>
<dbReference type="GO" id="GO:0045259">
    <property type="term" value="C:proton-transporting ATP synthase complex"/>
    <property type="evidence" value="ECO:0007669"/>
    <property type="project" value="UniProtKB-KW"/>
</dbReference>
<dbReference type="SUPFAM" id="SSF51344">
    <property type="entry name" value="Epsilon subunit of F1F0-ATP synthase N-terminal domain"/>
    <property type="match status" value="1"/>
</dbReference>
<keyword evidence="3 8" id="KW-0813">Transport</keyword>
<dbReference type="NCBIfam" id="TIGR01216">
    <property type="entry name" value="ATP_synt_epsi"/>
    <property type="match status" value="1"/>
</dbReference>
<keyword evidence="7 8" id="KW-0066">ATP synthesis</keyword>
<evidence type="ECO:0000256" key="6">
    <source>
        <dbReference type="ARBA" id="ARBA00023196"/>
    </source>
</evidence>
<keyword evidence="4 8" id="KW-0406">Ion transport</keyword>